<proteinExistence type="inferred from homology"/>
<keyword evidence="6 8" id="KW-0378">Hydrolase</keyword>
<evidence type="ECO:0000259" key="9">
    <source>
        <dbReference type="PROSITE" id="PS50137"/>
    </source>
</evidence>
<dbReference type="PROSITE" id="PS50137">
    <property type="entry name" value="DS_RBD"/>
    <property type="match status" value="1"/>
</dbReference>
<gene>
    <name evidence="8 11" type="primary">rnc</name>
    <name evidence="11" type="ORF">ABDB84_11690</name>
</gene>
<keyword evidence="8" id="KW-0460">Magnesium</keyword>
<dbReference type="PANTHER" id="PTHR11207:SF0">
    <property type="entry name" value="RIBONUCLEASE 3"/>
    <property type="match status" value="1"/>
</dbReference>
<dbReference type="SMART" id="SM00535">
    <property type="entry name" value="RIBOc"/>
    <property type="match status" value="1"/>
</dbReference>
<feature type="binding site" evidence="8">
    <location>
        <position position="111"/>
    </location>
    <ligand>
        <name>Mg(2+)</name>
        <dbReference type="ChEBI" id="CHEBI:18420"/>
    </ligand>
</feature>
<comment type="caution">
    <text evidence="11">The sequence shown here is derived from an EMBL/GenBank/DDBJ whole genome shotgun (WGS) entry which is preliminary data.</text>
</comment>
<dbReference type="InterPro" id="IPR036389">
    <property type="entry name" value="RNase_III_sf"/>
</dbReference>
<accession>A0ABU9YZC2</accession>
<organism evidence="11 12">
    <name type="scientific">Uliginosibacterium sediminicola</name>
    <dbReference type="NCBI Taxonomy" id="2024550"/>
    <lineage>
        <taxon>Bacteria</taxon>
        <taxon>Pseudomonadati</taxon>
        <taxon>Pseudomonadota</taxon>
        <taxon>Betaproteobacteria</taxon>
        <taxon>Rhodocyclales</taxon>
        <taxon>Zoogloeaceae</taxon>
        <taxon>Uliginosibacterium</taxon>
    </lineage>
</organism>
<keyword evidence="7 8" id="KW-0694">RNA-binding</keyword>
<comment type="subcellular location">
    <subcellularLocation>
        <location evidence="8">Cytoplasm</location>
    </subcellularLocation>
</comment>
<evidence type="ECO:0000256" key="7">
    <source>
        <dbReference type="ARBA" id="ARBA00022884"/>
    </source>
</evidence>
<feature type="active site" evidence="8">
    <location>
        <position position="42"/>
    </location>
</feature>
<keyword evidence="3 8" id="KW-0507">mRNA processing</keyword>
<feature type="domain" description="RNase III" evidence="10">
    <location>
        <begin position="3"/>
        <end position="125"/>
    </location>
</feature>
<dbReference type="SUPFAM" id="SSF69065">
    <property type="entry name" value="RNase III domain-like"/>
    <property type="match status" value="1"/>
</dbReference>
<evidence type="ECO:0000256" key="6">
    <source>
        <dbReference type="ARBA" id="ARBA00022801"/>
    </source>
</evidence>
<evidence type="ECO:0000313" key="12">
    <source>
        <dbReference type="Proteomes" id="UP001410394"/>
    </source>
</evidence>
<dbReference type="PANTHER" id="PTHR11207">
    <property type="entry name" value="RIBONUCLEASE III"/>
    <property type="match status" value="1"/>
</dbReference>
<dbReference type="CDD" id="cd10845">
    <property type="entry name" value="DSRM_RNAse_III_family"/>
    <property type="match status" value="1"/>
</dbReference>
<evidence type="ECO:0000256" key="8">
    <source>
        <dbReference type="HAMAP-Rule" id="MF_00104"/>
    </source>
</evidence>
<keyword evidence="8" id="KW-0963">Cytoplasm</keyword>
<feature type="binding site" evidence="8">
    <location>
        <position position="38"/>
    </location>
    <ligand>
        <name>Mg(2+)</name>
        <dbReference type="ChEBI" id="CHEBI:18420"/>
    </ligand>
</feature>
<name>A0ABU9YZC2_9RHOO</name>
<feature type="domain" description="DRBM" evidence="9">
    <location>
        <begin position="152"/>
        <end position="222"/>
    </location>
</feature>
<keyword evidence="5 8" id="KW-0255">Endonuclease</keyword>
<dbReference type="SUPFAM" id="SSF54768">
    <property type="entry name" value="dsRNA-binding domain-like"/>
    <property type="match status" value="1"/>
</dbReference>
<dbReference type="Proteomes" id="UP001410394">
    <property type="component" value="Unassembled WGS sequence"/>
</dbReference>
<dbReference type="SMART" id="SM00358">
    <property type="entry name" value="DSRM"/>
    <property type="match status" value="1"/>
</dbReference>
<dbReference type="Pfam" id="PF00035">
    <property type="entry name" value="dsrm"/>
    <property type="match status" value="1"/>
</dbReference>
<feature type="binding site" evidence="8">
    <location>
        <position position="114"/>
    </location>
    <ligand>
        <name>Mg(2+)</name>
        <dbReference type="ChEBI" id="CHEBI:18420"/>
    </ligand>
</feature>
<dbReference type="EMBL" id="JBDIVE010000005">
    <property type="protein sequence ID" value="MEN3069141.1"/>
    <property type="molecule type" value="Genomic_DNA"/>
</dbReference>
<evidence type="ECO:0000256" key="1">
    <source>
        <dbReference type="ARBA" id="ARBA00000109"/>
    </source>
</evidence>
<evidence type="ECO:0000256" key="2">
    <source>
        <dbReference type="ARBA" id="ARBA00010183"/>
    </source>
</evidence>
<sequence length="223" mass="24728">MSLDSLQQGLNYRFRQLRLLQQALTHRSFSADHNERFEFLGDSILNMVVAMLLFERFGQLREGELSRLRAQLVRQDALQRIAESLAVGAELRLGEGELKSGGPRRPSILADATEALFGAIFLDAGFDAVRAVIEALYAPLLADFDPQRSLKDPKTALQELLQARRLNLPRYDLVETRGAAHEQEFVIACVVETLGVNVRASGNSRRAAEQAAAQLALEQIGKS</sequence>
<dbReference type="PROSITE" id="PS50142">
    <property type="entry name" value="RNASE_3_2"/>
    <property type="match status" value="1"/>
</dbReference>
<dbReference type="Pfam" id="PF14622">
    <property type="entry name" value="Ribonucleas_3_3"/>
    <property type="match status" value="1"/>
</dbReference>
<dbReference type="NCBIfam" id="TIGR02191">
    <property type="entry name" value="RNaseIII"/>
    <property type="match status" value="1"/>
</dbReference>
<dbReference type="RefSeq" id="WP_345919908.1">
    <property type="nucleotide sequence ID" value="NZ_JBDIVE010000005.1"/>
</dbReference>
<keyword evidence="12" id="KW-1185">Reference proteome</keyword>
<comment type="function">
    <text evidence="8">Digests double-stranded RNA. Involved in the processing of primary rRNA transcript to yield the immediate precursors to the large and small rRNAs (23S and 16S). Processes some mRNAs, and tRNAs when they are encoded in the rRNA operon. Processes pre-crRNA and tracrRNA of type II CRISPR loci if present in the organism.</text>
</comment>
<dbReference type="Gene3D" id="3.30.160.20">
    <property type="match status" value="1"/>
</dbReference>
<evidence type="ECO:0000259" key="10">
    <source>
        <dbReference type="PROSITE" id="PS50142"/>
    </source>
</evidence>
<evidence type="ECO:0000256" key="3">
    <source>
        <dbReference type="ARBA" id="ARBA00022664"/>
    </source>
</evidence>
<evidence type="ECO:0000256" key="4">
    <source>
        <dbReference type="ARBA" id="ARBA00022722"/>
    </source>
</evidence>
<keyword evidence="4 8" id="KW-0540">Nuclease</keyword>
<dbReference type="HAMAP" id="MF_00104">
    <property type="entry name" value="RNase_III"/>
    <property type="match status" value="1"/>
</dbReference>
<dbReference type="Gene3D" id="1.10.1520.10">
    <property type="entry name" value="Ribonuclease III domain"/>
    <property type="match status" value="1"/>
</dbReference>
<dbReference type="PROSITE" id="PS00517">
    <property type="entry name" value="RNASE_3_1"/>
    <property type="match status" value="1"/>
</dbReference>
<feature type="active site" evidence="8">
    <location>
        <position position="114"/>
    </location>
</feature>
<dbReference type="GO" id="GO:0004525">
    <property type="term" value="F:ribonuclease III activity"/>
    <property type="evidence" value="ECO:0007669"/>
    <property type="project" value="UniProtKB-EC"/>
</dbReference>
<reference evidence="11 12" key="1">
    <citation type="journal article" date="2018" name="Int. J. Syst. Evol. Microbiol.">
        <title>Uliginosibacterium sediminicola sp. nov., isolated from freshwater sediment.</title>
        <authorList>
            <person name="Hwang W.M."/>
            <person name="Kim S.M."/>
            <person name="Kang K."/>
            <person name="Ahn T.Y."/>
        </authorList>
    </citation>
    <scope>NUCLEOTIDE SEQUENCE [LARGE SCALE GENOMIC DNA]</scope>
    <source>
        <strain evidence="11 12">M1-21</strain>
    </source>
</reference>
<comment type="subunit">
    <text evidence="8">Homodimer.</text>
</comment>
<comment type="cofactor">
    <cofactor evidence="8">
        <name>Mg(2+)</name>
        <dbReference type="ChEBI" id="CHEBI:18420"/>
    </cofactor>
</comment>
<comment type="similarity">
    <text evidence="2">Belongs to the ribonuclease III family.</text>
</comment>
<keyword evidence="8" id="KW-0479">Metal-binding</keyword>
<keyword evidence="8" id="KW-0698">rRNA processing</keyword>
<comment type="catalytic activity">
    <reaction evidence="1 8">
        <text>Endonucleolytic cleavage to 5'-phosphomonoester.</text>
        <dbReference type="EC" id="3.1.26.3"/>
    </reaction>
</comment>
<evidence type="ECO:0000313" key="11">
    <source>
        <dbReference type="EMBL" id="MEN3069141.1"/>
    </source>
</evidence>
<keyword evidence="8" id="KW-0819">tRNA processing</keyword>
<evidence type="ECO:0000256" key="5">
    <source>
        <dbReference type="ARBA" id="ARBA00022759"/>
    </source>
</evidence>
<keyword evidence="8" id="KW-0699">rRNA-binding</keyword>
<dbReference type="CDD" id="cd00593">
    <property type="entry name" value="RIBOc"/>
    <property type="match status" value="1"/>
</dbReference>
<dbReference type="InterPro" id="IPR000999">
    <property type="entry name" value="RNase_III_dom"/>
</dbReference>
<dbReference type="EC" id="3.1.26.3" evidence="8"/>
<dbReference type="InterPro" id="IPR011907">
    <property type="entry name" value="RNase_III"/>
</dbReference>
<dbReference type="InterPro" id="IPR014720">
    <property type="entry name" value="dsRBD_dom"/>
</dbReference>
<protein>
    <recommendedName>
        <fullName evidence="8">Ribonuclease 3</fullName>
        <ecNumber evidence="8">3.1.26.3</ecNumber>
    </recommendedName>
    <alternativeName>
        <fullName evidence="8">Ribonuclease III</fullName>
        <shortName evidence="8">RNase III</shortName>
    </alternativeName>
</protein>